<accession>Q8KBZ6</accession>
<evidence type="ECO:0000313" key="2">
    <source>
        <dbReference type="Proteomes" id="UP000001007"/>
    </source>
</evidence>
<evidence type="ECO:0008006" key="3">
    <source>
        <dbReference type="Google" id="ProtNLM"/>
    </source>
</evidence>
<name>Q8KBZ6_CHLTE</name>
<dbReference type="CDD" id="cd00552">
    <property type="entry name" value="RaiA"/>
    <property type="match status" value="1"/>
</dbReference>
<protein>
    <recommendedName>
        <fullName evidence="3">Ribosomal subunit interface protein</fullName>
    </recommendedName>
</protein>
<dbReference type="eggNOG" id="COG1544">
    <property type="taxonomic scope" value="Bacteria"/>
</dbReference>
<keyword evidence="2" id="KW-1185">Reference proteome</keyword>
<dbReference type="EnsemblBacteria" id="AAM72859">
    <property type="protein sequence ID" value="AAM72859"/>
    <property type="gene ID" value="CT1634"/>
</dbReference>
<gene>
    <name evidence="1" type="ordered locus">CT1634</name>
</gene>
<dbReference type="Gene3D" id="3.30.160.100">
    <property type="entry name" value="Ribosome hibernation promotion factor-like"/>
    <property type="match status" value="1"/>
</dbReference>
<dbReference type="AlphaFoldDB" id="Q8KBZ6"/>
<organism evidence="1 2">
    <name type="scientific">Chlorobaculum tepidum (strain ATCC 49652 / DSM 12025 / NBRC 103806 / TLS)</name>
    <name type="common">Chlorobium tepidum</name>
    <dbReference type="NCBI Taxonomy" id="194439"/>
    <lineage>
        <taxon>Bacteria</taxon>
        <taxon>Pseudomonadati</taxon>
        <taxon>Chlorobiota</taxon>
        <taxon>Chlorobiia</taxon>
        <taxon>Chlorobiales</taxon>
        <taxon>Chlorobiaceae</taxon>
        <taxon>Chlorobaculum</taxon>
    </lineage>
</organism>
<dbReference type="Pfam" id="PF02482">
    <property type="entry name" value="Ribosomal_S30AE"/>
    <property type="match status" value="1"/>
</dbReference>
<dbReference type="Proteomes" id="UP000001007">
    <property type="component" value="Chromosome"/>
</dbReference>
<reference evidence="1 2" key="1">
    <citation type="journal article" date="2002" name="Proc. Natl. Acad. Sci. U.S.A.">
        <title>The complete genome sequence of Chlorobium tepidum TLS, a photosynthetic, anaerobic, green-sulfur bacterium.</title>
        <authorList>
            <person name="Eisen J.A."/>
            <person name="Nelson K.E."/>
            <person name="Paulsen I.T."/>
            <person name="Heidelberg J.F."/>
            <person name="Wu M."/>
            <person name="Dodson R.J."/>
            <person name="Deboy R."/>
            <person name="Gwinn M.L."/>
            <person name="Nelson W.C."/>
            <person name="Haft D.H."/>
            <person name="Hickey E.K."/>
            <person name="Peterson J.D."/>
            <person name="Durkin A.S."/>
            <person name="Kolonay J.L."/>
            <person name="Yang F."/>
            <person name="Holt I."/>
            <person name="Umayam L.A."/>
            <person name="Mason T."/>
            <person name="Brenner M."/>
            <person name="Shea T.P."/>
            <person name="Parksey D."/>
            <person name="Nierman W.C."/>
            <person name="Feldblyum T.V."/>
            <person name="Hansen C.L."/>
            <person name="Craven M.B."/>
            <person name="Radune D."/>
            <person name="Vamathevan J."/>
            <person name="Khouri H."/>
            <person name="White O."/>
            <person name="Gruber T.M."/>
            <person name="Ketchum K.A."/>
            <person name="Venter J.C."/>
            <person name="Tettelin H."/>
            <person name="Bryant D.A."/>
            <person name="Fraser C.M."/>
        </authorList>
    </citation>
    <scope>NUCLEOTIDE SEQUENCE [LARGE SCALE GENOMIC DNA]</scope>
    <source>
        <strain evidence="2">ATCC 49652 / DSM 12025 / NBRC 103806 / TLS</strain>
    </source>
</reference>
<dbReference type="STRING" id="194439.CT1634"/>
<dbReference type="InterPro" id="IPR003489">
    <property type="entry name" value="RHF/RaiA"/>
</dbReference>
<dbReference type="KEGG" id="cte:CT1634"/>
<sequence>MPEPFFQGISIFSREAGMTNSVTSDAVTVKVTLRHSNNHGSIEDYARNAVSGLSKFYAGALNCHVILDHQKNDHDQNKLAEITVHVPQHDFVARESAPTYEQAIENCIDVLERQLKKLKEKQRNI</sequence>
<dbReference type="OrthoDB" id="9808702at2"/>
<proteinExistence type="predicted"/>
<dbReference type="SUPFAM" id="SSF69754">
    <property type="entry name" value="Ribosome binding protein Y (YfiA homologue)"/>
    <property type="match status" value="1"/>
</dbReference>
<evidence type="ECO:0000313" key="1">
    <source>
        <dbReference type="EMBL" id="AAM72859.1"/>
    </source>
</evidence>
<dbReference type="PATRIC" id="fig|194439.7.peg.1477"/>
<dbReference type="HOGENOM" id="CLU_071472_5_2_10"/>
<dbReference type="EMBL" id="AE006470">
    <property type="protein sequence ID" value="AAM72859.1"/>
    <property type="molecule type" value="Genomic_DNA"/>
</dbReference>
<dbReference type="InterPro" id="IPR036567">
    <property type="entry name" value="RHF-like"/>
</dbReference>